<dbReference type="Proteomes" id="UP000036608">
    <property type="component" value="Chromosome"/>
</dbReference>
<protein>
    <recommendedName>
        <fullName evidence="3">Tail fiber assembly protein</fullName>
    </recommendedName>
</protein>
<dbReference type="AlphaFoldDB" id="A0A0H5ABA4"/>
<gene>
    <name evidence="1" type="ORF">AA957_12615</name>
</gene>
<dbReference type="PATRIC" id="fig|200450.3.peg.2599"/>
<evidence type="ECO:0000313" key="1">
    <source>
        <dbReference type="EMBL" id="AKS06920.1"/>
    </source>
</evidence>
<reference evidence="2" key="2">
    <citation type="submission" date="2015-05" db="EMBL/GenBank/DDBJ databases">
        <authorList>
            <person name="Swarnkar M.K."/>
            <person name="Vyas P."/>
            <person name="Rahi P."/>
            <person name="Thakur R."/>
            <person name="Thakur N."/>
            <person name="Singh A.K."/>
            <person name="Gulati A."/>
        </authorList>
    </citation>
    <scope>NUCLEOTIDE SEQUENCE [LARGE SCALE GENOMIC DNA]</scope>
    <source>
        <strain evidence="2">745</strain>
    </source>
</reference>
<accession>A0A0H5ABA4</accession>
<name>A0A0H5ABA4_9PSED</name>
<evidence type="ECO:0000313" key="2">
    <source>
        <dbReference type="Proteomes" id="UP000036608"/>
    </source>
</evidence>
<evidence type="ECO:0008006" key="3">
    <source>
        <dbReference type="Google" id="ProtNLM"/>
    </source>
</evidence>
<dbReference type="RefSeq" id="WP_053106742.1">
    <property type="nucleotide sequence ID" value="NZ_CP011507.1"/>
</dbReference>
<dbReference type="OrthoDB" id="7029993at2"/>
<sequence>MIIVFDVDGRYLALADGIDPSEYADSIGGKAVTMVGEPPTEMHEPLIDGTWHIPEEVIYANAAAIETRWRLEQMPAALETLTAIQLGEIDILGTEQQWKDYWLSLRKWIASNPDFPDANKRPVQPS</sequence>
<proteinExistence type="predicted"/>
<reference evidence="1 2" key="1">
    <citation type="journal article" date="2015" name="Genome Announc.">
        <title>Complete Genome Sequence of the Rhizobacterium Pseudomonas trivialis Strain IHBB745 with Multiple Plant Growth-Promoting Activities and Tolerance to Desiccation and Alkalinity.</title>
        <authorList>
            <person name="Gulati A."/>
            <person name="Swarnkar M.K."/>
            <person name="Vyas P."/>
            <person name="Rahi P."/>
            <person name="Thakur R."/>
            <person name="Thakur N."/>
            <person name="Singh A.K."/>
        </authorList>
    </citation>
    <scope>NUCLEOTIDE SEQUENCE [LARGE SCALE GENOMIC DNA]</scope>
    <source>
        <strain evidence="2">745</strain>
    </source>
</reference>
<dbReference type="KEGG" id="ptv:AA957_12615"/>
<organism evidence="1 2">
    <name type="scientific">Pseudomonas trivialis</name>
    <dbReference type="NCBI Taxonomy" id="200450"/>
    <lineage>
        <taxon>Bacteria</taxon>
        <taxon>Pseudomonadati</taxon>
        <taxon>Pseudomonadota</taxon>
        <taxon>Gammaproteobacteria</taxon>
        <taxon>Pseudomonadales</taxon>
        <taxon>Pseudomonadaceae</taxon>
        <taxon>Pseudomonas</taxon>
    </lineage>
</organism>
<dbReference type="EMBL" id="CP011507">
    <property type="protein sequence ID" value="AKS06920.1"/>
    <property type="molecule type" value="Genomic_DNA"/>
</dbReference>